<dbReference type="InterPro" id="IPR023286">
    <property type="entry name" value="ABATE_dom_sf"/>
</dbReference>
<dbReference type="Proteomes" id="UP000470246">
    <property type="component" value="Unassembled WGS sequence"/>
</dbReference>
<dbReference type="Pfam" id="PF11706">
    <property type="entry name" value="zf-CGNR"/>
    <property type="match status" value="1"/>
</dbReference>
<evidence type="ECO:0000313" key="4">
    <source>
        <dbReference type="Proteomes" id="UP000470246"/>
    </source>
</evidence>
<organism evidence="3 4">
    <name type="scientific">Geodermatophilus sabuli</name>
    <dbReference type="NCBI Taxonomy" id="1564158"/>
    <lineage>
        <taxon>Bacteria</taxon>
        <taxon>Bacillati</taxon>
        <taxon>Actinomycetota</taxon>
        <taxon>Actinomycetes</taxon>
        <taxon>Geodermatophilales</taxon>
        <taxon>Geodermatophilaceae</taxon>
        <taxon>Geodermatophilus</taxon>
    </lineage>
</organism>
<dbReference type="RefSeq" id="WP_163482430.1">
    <property type="nucleotide sequence ID" value="NZ_JAAGWF010000015.1"/>
</dbReference>
<keyword evidence="4" id="KW-1185">Reference proteome</keyword>
<reference evidence="3 4" key="1">
    <citation type="submission" date="2020-02" db="EMBL/GenBank/DDBJ databases">
        <title>Geodermatophilus sabuli CPCC 205279 I12A-02694.</title>
        <authorList>
            <person name="Jiang Z."/>
        </authorList>
    </citation>
    <scope>NUCLEOTIDE SEQUENCE [LARGE SCALE GENOMIC DNA]</scope>
    <source>
        <strain evidence="3 4">I12A-02694</strain>
    </source>
</reference>
<name>A0A7K3W5F5_9ACTN</name>
<evidence type="ECO:0000259" key="2">
    <source>
        <dbReference type="Pfam" id="PF11706"/>
    </source>
</evidence>
<dbReference type="AlphaFoldDB" id="A0A7K3W5F5"/>
<accession>A0A7K3W5F5</accession>
<feature type="domain" description="Zinc finger CGNR" evidence="2">
    <location>
        <begin position="132"/>
        <end position="174"/>
    </location>
</feature>
<dbReference type="Gene3D" id="1.10.3300.10">
    <property type="entry name" value="Jann2411-like domain"/>
    <property type="match status" value="1"/>
</dbReference>
<dbReference type="PANTHER" id="PTHR35525:SF3">
    <property type="entry name" value="BLL6575 PROTEIN"/>
    <property type="match status" value="1"/>
</dbReference>
<evidence type="ECO:0000256" key="1">
    <source>
        <dbReference type="SAM" id="MobiDB-lite"/>
    </source>
</evidence>
<dbReference type="InterPro" id="IPR021005">
    <property type="entry name" value="Znf_CGNR"/>
</dbReference>
<proteinExistence type="predicted"/>
<feature type="compositionally biased region" description="Basic and acidic residues" evidence="1">
    <location>
        <begin position="193"/>
        <end position="206"/>
    </location>
</feature>
<gene>
    <name evidence="3" type="ORF">GCU56_14440</name>
</gene>
<comment type="caution">
    <text evidence="3">The sequence shown here is derived from an EMBL/GenBank/DDBJ whole genome shotgun (WGS) entry which is preliminary data.</text>
</comment>
<sequence length="206" mass="22228">MNYDTYGSNAVELAIDLANAERDDPKWATAFLGAHAEWFEPAASFDLSADGSRQAERTADLIRAVAVAGSQAEVIDRLNALLALASPQPYATDHDGELHLHYARPDVPVLEQLTTTVAMGLSQVVVQHGWQRLGVCSAEGCDDVYVDTSRNASRRYCSNTCASRSTVAAYRARRKEEDPAAAHRSQAPGGTLERGRDGAAEARGLR</sequence>
<feature type="region of interest" description="Disordered" evidence="1">
    <location>
        <begin position="172"/>
        <end position="206"/>
    </location>
</feature>
<dbReference type="EMBL" id="JAAGWF010000015">
    <property type="protein sequence ID" value="NEK59067.1"/>
    <property type="molecule type" value="Genomic_DNA"/>
</dbReference>
<dbReference type="SUPFAM" id="SSF160904">
    <property type="entry name" value="Jann2411-like"/>
    <property type="match status" value="1"/>
</dbReference>
<dbReference type="InterPro" id="IPR010852">
    <property type="entry name" value="ABATE"/>
</dbReference>
<protein>
    <submittedName>
        <fullName evidence="3">CGNR zinc finger domain-containing protein</fullName>
    </submittedName>
</protein>
<evidence type="ECO:0000313" key="3">
    <source>
        <dbReference type="EMBL" id="NEK59067.1"/>
    </source>
</evidence>
<dbReference type="PANTHER" id="PTHR35525">
    <property type="entry name" value="BLL6575 PROTEIN"/>
    <property type="match status" value="1"/>
</dbReference>